<name>A0ABS1D8H3_9PROT</name>
<keyword evidence="2" id="KW-1185">Reference proteome</keyword>
<protein>
    <submittedName>
        <fullName evidence="1">Uncharacterized protein</fullName>
    </submittedName>
</protein>
<comment type="caution">
    <text evidence="1">The sequence shown here is derived from an EMBL/GenBank/DDBJ whole genome shotgun (WGS) entry which is preliminary data.</text>
</comment>
<reference evidence="1 2" key="1">
    <citation type="journal article" date="2020" name="Microorganisms">
        <title>Osmotic Adaptation and Compatible Solute Biosynthesis of Phototrophic Bacteria as Revealed from Genome Analyses.</title>
        <authorList>
            <person name="Imhoff J.F."/>
            <person name="Rahn T."/>
            <person name="Kunzel S."/>
            <person name="Keller A."/>
            <person name="Neulinger S.C."/>
        </authorList>
    </citation>
    <scope>NUCLEOTIDE SEQUENCE [LARGE SCALE GENOMIC DNA]</scope>
    <source>
        <strain evidence="1 2">DSM 9895</strain>
    </source>
</reference>
<organism evidence="1 2">
    <name type="scientific">Rhodovibrio sodomensis</name>
    <dbReference type="NCBI Taxonomy" id="1088"/>
    <lineage>
        <taxon>Bacteria</taxon>
        <taxon>Pseudomonadati</taxon>
        <taxon>Pseudomonadota</taxon>
        <taxon>Alphaproteobacteria</taxon>
        <taxon>Rhodospirillales</taxon>
        <taxon>Rhodovibrionaceae</taxon>
        <taxon>Rhodovibrio</taxon>
    </lineage>
</organism>
<dbReference type="EMBL" id="NRRL01000001">
    <property type="protein sequence ID" value="MBK1666702.1"/>
    <property type="molecule type" value="Genomic_DNA"/>
</dbReference>
<gene>
    <name evidence="1" type="ORF">CKO28_01410</name>
</gene>
<proteinExistence type="predicted"/>
<evidence type="ECO:0000313" key="2">
    <source>
        <dbReference type="Proteomes" id="UP001296873"/>
    </source>
</evidence>
<accession>A0ABS1D8H3</accession>
<sequence>MAVCEKLARGYFRHLVDRIAAADPPNQLAVEELYSRLAQPRAQNRKLNARIVDKAYRAFRTRARQSLCLSHYQPMGAKPAKITVHMPFVSGHRYKTWENDSEAVNFELHAVSAAPKETTVVSFISPSVFGTHAYRRLLMRKGASDALDALHASHDALPAIALWGLALLERRFPETYIDLLAPARNGLFCGTISSLLPGSDVEIPNIIRHGRTYERERPEANRILFVTSTFLDSAGMTPERQAAVAGLRSWMDAHRKEIDAHHQDLALVPLVAPPTAVLELAHDLAAEATRLGIPELFQSWTRKRDLTPRIDAAVPA</sequence>
<evidence type="ECO:0000313" key="1">
    <source>
        <dbReference type="EMBL" id="MBK1666702.1"/>
    </source>
</evidence>
<dbReference type="Proteomes" id="UP001296873">
    <property type="component" value="Unassembled WGS sequence"/>
</dbReference>
<dbReference type="RefSeq" id="WP_200338757.1">
    <property type="nucleotide sequence ID" value="NZ_NRRL01000001.1"/>
</dbReference>